<organism evidence="1 2">
    <name type="scientific">Bradyrhizobium japonicum</name>
    <dbReference type="NCBI Taxonomy" id="375"/>
    <lineage>
        <taxon>Bacteria</taxon>
        <taxon>Pseudomonadati</taxon>
        <taxon>Pseudomonadota</taxon>
        <taxon>Alphaproteobacteria</taxon>
        <taxon>Hyphomicrobiales</taxon>
        <taxon>Nitrobacteraceae</taxon>
        <taxon>Bradyrhizobium</taxon>
    </lineage>
</organism>
<proteinExistence type="predicted"/>
<dbReference type="EMBL" id="CP017637">
    <property type="protein sequence ID" value="APG14882.1"/>
    <property type="molecule type" value="Genomic_DNA"/>
</dbReference>
<sequence>MTSIRIDAEVIFQVKSRRDPITQSLWRSYAENLLHQDAPLRTAMAEAGATWTSPRFCRRAKMSGADPAYLAHTSSDRARLADVSDRWSQPEELAKREALQLSVYAKSG</sequence>
<dbReference type="Proteomes" id="UP000181962">
    <property type="component" value="Chromosome"/>
</dbReference>
<accession>A0A1L3FNW4</accession>
<dbReference type="AlphaFoldDB" id="A0A1L3FNW4"/>
<gene>
    <name evidence="1" type="ORF">BKD09_41745</name>
</gene>
<reference evidence="1 2" key="1">
    <citation type="submission" date="2016-11" db="EMBL/GenBank/DDBJ databases">
        <title>Complete Genome Sequence of Bradyrhizobium sp. strain J5, an isolated from soybean nodule in Hokkaido.</title>
        <authorList>
            <person name="Kanehara K."/>
        </authorList>
    </citation>
    <scope>NUCLEOTIDE SEQUENCE [LARGE SCALE GENOMIC DNA]</scope>
    <source>
        <strain evidence="1 2">J5</strain>
    </source>
</reference>
<evidence type="ECO:0000313" key="2">
    <source>
        <dbReference type="Proteomes" id="UP000181962"/>
    </source>
</evidence>
<name>A0A1L3FNW4_BRAJP</name>
<evidence type="ECO:0000313" key="1">
    <source>
        <dbReference type="EMBL" id="APG14882.1"/>
    </source>
</evidence>
<protein>
    <submittedName>
        <fullName evidence="1">Uncharacterized protein</fullName>
    </submittedName>
</protein>